<reference evidence="2 3" key="1">
    <citation type="submission" date="2021-03" db="EMBL/GenBank/DDBJ databases">
        <title>Haloterrigena longa sp. nov. and Haloterrigena limicola sp. nov., extremely halophilic archaea isolated from a salt lake.</title>
        <authorList>
            <person name="Henglin C."/>
        </authorList>
    </citation>
    <scope>NUCLEOTIDE SEQUENCE [LARGE SCALE GENOMIC DNA]</scope>
    <source>
        <strain evidence="2 3">KZCA68</strain>
    </source>
</reference>
<dbReference type="AlphaFoldDB" id="A0A8A2VC31"/>
<dbReference type="GO" id="GO:0006974">
    <property type="term" value="P:DNA damage response"/>
    <property type="evidence" value="ECO:0007669"/>
    <property type="project" value="TreeGrafter"/>
</dbReference>
<name>A0A8A2VC31_9EURY</name>
<dbReference type="PANTHER" id="PTHR34387">
    <property type="entry name" value="SLR1258 PROTEIN"/>
    <property type="match status" value="1"/>
</dbReference>
<gene>
    <name evidence="2" type="ORF">J0X25_11320</name>
</gene>
<dbReference type="PANTHER" id="PTHR34387:SF2">
    <property type="entry name" value="SLR1258 PROTEIN"/>
    <property type="match status" value="1"/>
</dbReference>
<dbReference type="InterPro" id="IPR007497">
    <property type="entry name" value="SIMPL/DUF541"/>
</dbReference>
<dbReference type="Proteomes" id="UP000663203">
    <property type="component" value="Chromosome"/>
</dbReference>
<dbReference type="Gene3D" id="3.30.110.170">
    <property type="entry name" value="Protein of unknown function (DUF541), domain 1"/>
    <property type="match status" value="1"/>
</dbReference>
<proteinExistence type="predicted"/>
<dbReference type="Gene3D" id="3.30.70.2970">
    <property type="entry name" value="Protein of unknown function (DUF541), domain 2"/>
    <property type="match status" value="1"/>
</dbReference>
<dbReference type="EMBL" id="CP071462">
    <property type="protein sequence ID" value="QSW98004.1"/>
    <property type="molecule type" value="Genomic_DNA"/>
</dbReference>
<evidence type="ECO:0000313" key="3">
    <source>
        <dbReference type="Proteomes" id="UP000663203"/>
    </source>
</evidence>
<protein>
    <submittedName>
        <fullName evidence="2">SIMPL domain-containing protein</fullName>
    </submittedName>
</protein>
<evidence type="ECO:0000256" key="1">
    <source>
        <dbReference type="SAM" id="MobiDB-lite"/>
    </source>
</evidence>
<feature type="compositionally biased region" description="Basic and acidic residues" evidence="1">
    <location>
        <begin position="25"/>
        <end position="36"/>
    </location>
</feature>
<dbReference type="GeneID" id="63187903"/>
<dbReference type="KEGG" id="hakz:J0X25_11320"/>
<dbReference type="PROSITE" id="PS51257">
    <property type="entry name" value="PROKAR_LIPOPROTEIN"/>
    <property type="match status" value="1"/>
</dbReference>
<feature type="region of interest" description="Disordered" evidence="1">
    <location>
        <begin position="23"/>
        <end position="67"/>
    </location>
</feature>
<keyword evidence="3" id="KW-1185">Reference proteome</keyword>
<organism evidence="2 3">
    <name type="scientific">Haloterrigena alkaliphila</name>
    <dbReference type="NCBI Taxonomy" id="2816475"/>
    <lineage>
        <taxon>Archaea</taxon>
        <taxon>Methanobacteriati</taxon>
        <taxon>Methanobacteriota</taxon>
        <taxon>Stenosarchaea group</taxon>
        <taxon>Halobacteria</taxon>
        <taxon>Halobacteriales</taxon>
        <taxon>Natrialbaceae</taxon>
        <taxon>Haloterrigena</taxon>
    </lineage>
</organism>
<dbReference type="InterPro" id="IPR052022">
    <property type="entry name" value="26kDa_periplasmic_antigen"/>
</dbReference>
<sequence length="257" mass="26507">MDRRQFLAASSIGIAAATAGCIGDGRSDTGAEKQTDVDAQAEASAGERERANRGEITVSASGDVEAEPDQAVVTVGVQASGESADAVTEELATGVAALRKAFADLGIPRKNVEEGRYRVHPARERDAEGFEGAHSLEVTVTDVGRVGEVVDAAIDAGADDVGQVRFTLQEETRATLRRDALDAALATADDEAAHVADNRNVELEGTTTVTTGDIRVRPVEEALSSDNAAADGAPPTEIEADPVGASASVTVTYAFAE</sequence>
<evidence type="ECO:0000313" key="2">
    <source>
        <dbReference type="EMBL" id="QSW98004.1"/>
    </source>
</evidence>
<dbReference type="RefSeq" id="WP_207287622.1">
    <property type="nucleotide sequence ID" value="NZ_CP071462.1"/>
</dbReference>
<dbReference type="Pfam" id="PF04402">
    <property type="entry name" value="SIMPL"/>
    <property type="match status" value="1"/>
</dbReference>
<accession>A0A8A2VC31</accession>